<protein>
    <submittedName>
        <fullName evidence="1">Uncharacterized protein</fullName>
    </submittedName>
</protein>
<gene>
    <name evidence="1" type="ORF">VC82_1873</name>
</gene>
<reference evidence="1 2" key="1">
    <citation type="submission" date="2015-03" db="EMBL/GenBank/DDBJ databases">
        <title>Complete genome sequence of Muricauda lutaonensis CC-HSB-11T, isolated from a coastal hot spring.</title>
        <authorList>
            <person name="Kim K.M."/>
        </authorList>
    </citation>
    <scope>NUCLEOTIDE SEQUENCE [LARGE SCALE GENOMIC DNA]</scope>
    <source>
        <strain evidence="1 2">CC-HSB-11</strain>
    </source>
</reference>
<dbReference type="KEGG" id="mlt:VC82_1873"/>
<dbReference type="Proteomes" id="UP000032726">
    <property type="component" value="Chromosome"/>
</dbReference>
<dbReference type="HOGENOM" id="CLU_2955549_0_0_10"/>
<organism evidence="1 2">
    <name type="scientific">Flagellimonas lutaonensis</name>
    <dbReference type="NCBI Taxonomy" id="516051"/>
    <lineage>
        <taxon>Bacteria</taxon>
        <taxon>Pseudomonadati</taxon>
        <taxon>Bacteroidota</taxon>
        <taxon>Flavobacteriia</taxon>
        <taxon>Flavobacteriales</taxon>
        <taxon>Flavobacteriaceae</taxon>
        <taxon>Flagellimonas</taxon>
    </lineage>
</organism>
<keyword evidence="2" id="KW-1185">Reference proteome</keyword>
<name>A0A0D5YUE4_9FLAO</name>
<evidence type="ECO:0000313" key="1">
    <source>
        <dbReference type="EMBL" id="AKA35478.1"/>
    </source>
</evidence>
<dbReference type="EMBL" id="CP011071">
    <property type="protein sequence ID" value="AKA35478.1"/>
    <property type="molecule type" value="Genomic_DNA"/>
</dbReference>
<accession>A0A0D5YUE4</accession>
<sequence>MHRTQLLEGIINGSEKTALPNINITAFPKTKKPRINNLFNNIFKGFTEVPATKTLQFIL</sequence>
<proteinExistence type="predicted"/>
<dbReference type="STRING" id="516051.VC82_1873"/>
<dbReference type="AlphaFoldDB" id="A0A0D5YUE4"/>
<evidence type="ECO:0000313" key="2">
    <source>
        <dbReference type="Proteomes" id="UP000032726"/>
    </source>
</evidence>